<keyword evidence="2" id="KW-1003">Cell membrane</keyword>
<evidence type="ECO:0000313" key="10">
    <source>
        <dbReference type="Proteomes" id="UP001596116"/>
    </source>
</evidence>
<feature type="transmembrane region" description="Helical" evidence="8">
    <location>
        <begin position="206"/>
        <end position="230"/>
    </location>
</feature>
<dbReference type="EMBL" id="JBHPON010000001">
    <property type="protein sequence ID" value="MFC6034846.1"/>
    <property type="molecule type" value="Genomic_DNA"/>
</dbReference>
<keyword evidence="3 9" id="KW-0808">Transferase</keyword>
<keyword evidence="9" id="KW-0328">Glycosyltransferase</keyword>
<accession>A0ABW1KS31</accession>
<dbReference type="InterPro" id="IPR018584">
    <property type="entry name" value="GT87"/>
</dbReference>
<dbReference type="Proteomes" id="UP001596116">
    <property type="component" value="Unassembled WGS sequence"/>
</dbReference>
<keyword evidence="5 8" id="KW-1133">Transmembrane helix</keyword>
<dbReference type="EC" id="2.4.-.-" evidence="9"/>
<reference evidence="9 10" key="1">
    <citation type="submission" date="2024-09" db="EMBL/GenBank/DDBJ databases">
        <authorList>
            <person name="Zhang Z.-H."/>
        </authorList>
    </citation>
    <scope>NUCLEOTIDE SEQUENCE [LARGE SCALE GENOMIC DNA]</scope>
    <source>
        <strain evidence="9 10">HHTR114</strain>
    </source>
</reference>
<sequence>MTTEAASSAPPHAEERICPPGGFAERYPILYALFGAPSPRTILLVSLFAFALYATIIIRGALESENFVLPGIAVIGGDFTVFWMAAKTLFAEGPGALYQPGVLNERLGAAFPTYGQFSLFWQYPPTIYFLVAPLAALPYPAALAAWGAATAGFAAGVIRSLWRARLPLIVGFASAAAYQGWITGQTGFLTAALLTLAAGHADRRPLIAGIAAGLLTFKPQLGLLIPVAYAAAGCWRAFGAAAVTGVLMAGLSVLFFGADTWLAFFDAITAHGERMSELIFPDHKLITPYGFFMTLGALSSLAFAVQAAASLALAVFVFMVWRRSDAWETRLFTLIPAAALATPYAFYYEAPIFIPALIILAKRAMEKGWLPFEKQALIALWFLPVLTPGPHAIPVPAMIAFAAFAICARRAAHECGFKLPQIKAA</sequence>
<evidence type="ECO:0000256" key="7">
    <source>
        <dbReference type="ARBA" id="ARBA00024033"/>
    </source>
</evidence>
<organism evidence="9 10">
    <name type="scientific">Hyphococcus aureus</name>
    <dbReference type="NCBI Taxonomy" id="2666033"/>
    <lineage>
        <taxon>Bacteria</taxon>
        <taxon>Pseudomonadati</taxon>
        <taxon>Pseudomonadota</taxon>
        <taxon>Alphaproteobacteria</taxon>
        <taxon>Parvularculales</taxon>
        <taxon>Parvularculaceae</taxon>
        <taxon>Hyphococcus</taxon>
    </lineage>
</organism>
<feature type="transmembrane region" description="Helical" evidence="8">
    <location>
        <begin position="237"/>
        <end position="258"/>
    </location>
</feature>
<gene>
    <name evidence="9" type="ORF">ACFMB1_04775</name>
</gene>
<feature type="transmembrane region" description="Helical" evidence="8">
    <location>
        <begin position="166"/>
        <end position="194"/>
    </location>
</feature>
<comment type="subcellular location">
    <subcellularLocation>
        <location evidence="1">Cell membrane</location>
        <topology evidence="1">Multi-pass membrane protein</topology>
    </subcellularLocation>
</comment>
<feature type="transmembrane region" description="Helical" evidence="8">
    <location>
        <begin position="127"/>
        <end position="154"/>
    </location>
</feature>
<evidence type="ECO:0000256" key="5">
    <source>
        <dbReference type="ARBA" id="ARBA00022989"/>
    </source>
</evidence>
<evidence type="ECO:0000256" key="1">
    <source>
        <dbReference type="ARBA" id="ARBA00004651"/>
    </source>
</evidence>
<feature type="transmembrane region" description="Helical" evidence="8">
    <location>
        <begin position="331"/>
        <end position="361"/>
    </location>
</feature>
<keyword evidence="4 8" id="KW-0812">Transmembrane</keyword>
<dbReference type="Pfam" id="PF09594">
    <property type="entry name" value="GT87"/>
    <property type="match status" value="1"/>
</dbReference>
<evidence type="ECO:0000256" key="2">
    <source>
        <dbReference type="ARBA" id="ARBA00022475"/>
    </source>
</evidence>
<name>A0ABW1KS31_9PROT</name>
<keyword evidence="10" id="KW-1185">Reference proteome</keyword>
<keyword evidence="6 8" id="KW-0472">Membrane</keyword>
<comment type="similarity">
    <text evidence="7">Belongs to the glycosyltransferase 87 family.</text>
</comment>
<evidence type="ECO:0000313" key="9">
    <source>
        <dbReference type="EMBL" id="MFC6034846.1"/>
    </source>
</evidence>
<evidence type="ECO:0000256" key="8">
    <source>
        <dbReference type="SAM" id="Phobius"/>
    </source>
</evidence>
<proteinExistence type="inferred from homology"/>
<evidence type="ECO:0000256" key="6">
    <source>
        <dbReference type="ARBA" id="ARBA00023136"/>
    </source>
</evidence>
<feature type="transmembrane region" description="Helical" evidence="8">
    <location>
        <begin position="381"/>
        <end position="408"/>
    </location>
</feature>
<feature type="transmembrane region" description="Helical" evidence="8">
    <location>
        <begin position="291"/>
        <end position="319"/>
    </location>
</feature>
<feature type="transmembrane region" description="Helical" evidence="8">
    <location>
        <begin position="42"/>
        <end position="62"/>
    </location>
</feature>
<comment type="caution">
    <text evidence="9">The sequence shown here is derived from an EMBL/GenBank/DDBJ whole genome shotgun (WGS) entry which is preliminary data.</text>
</comment>
<dbReference type="GO" id="GO:0016757">
    <property type="term" value="F:glycosyltransferase activity"/>
    <property type="evidence" value="ECO:0007669"/>
    <property type="project" value="UniProtKB-KW"/>
</dbReference>
<feature type="transmembrane region" description="Helical" evidence="8">
    <location>
        <begin position="67"/>
        <end position="86"/>
    </location>
</feature>
<dbReference type="RefSeq" id="WP_379879816.1">
    <property type="nucleotide sequence ID" value="NZ_JBHPON010000001.1"/>
</dbReference>
<evidence type="ECO:0000256" key="3">
    <source>
        <dbReference type="ARBA" id="ARBA00022679"/>
    </source>
</evidence>
<protein>
    <submittedName>
        <fullName evidence="9">Glycosyltransferase family 87 protein</fullName>
        <ecNumber evidence="9">2.4.-.-</ecNumber>
    </submittedName>
</protein>
<evidence type="ECO:0000256" key="4">
    <source>
        <dbReference type="ARBA" id="ARBA00022692"/>
    </source>
</evidence>